<dbReference type="InterPro" id="IPR008927">
    <property type="entry name" value="6-PGluconate_DH-like_C_sf"/>
</dbReference>
<evidence type="ECO:0000256" key="3">
    <source>
        <dbReference type="ARBA" id="ARBA00022857"/>
    </source>
</evidence>
<evidence type="ECO:0000256" key="4">
    <source>
        <dbReference type="ARBA" id="ARBA00023002"/>
    </source>
</evidence>
<dbReference type="EC" id="1.5.1.2" evidence="5 6"/>
<dbReference type="SUPFAM" id="SSF51735">
    <property type="entry name" value="NAD(P)-binding Rossmann-fold domains"/>
    <property type="match status" value="1"/>
</dbReference>
<keyword evidence="3 5" id="KW-0521">NADP</keyword>
<dbReference type="Gene3D" id="3.40.50.720">
    <property type="entry name" value="NAD(P)-binding Rossmann-like Domain"/>
    <property type="match status" value="1"/>
</dbReference>
<dbReference type="InterPro" id="IPR036291">
    <property type="entry name" value="NAD(P)-bd_dom_sf"/>
</dbReference>
<keyword evidence="10" id="KW-1185">Reference proteome</keyword>
<evidence type="ECO:0000259" key="8">
    <source>
        <dbReference type="Pfam" id="PF14748"/>
    </source>
</evidence>
<dbReference type="Gene3D" id="1.10.3730.10">
    <property type="entry name" value="ProC C-terminal domain-like"/>
    <property type="match status" value="1"/>
</dbReference>
<proteinExistence type="inferred from homology"/>
<keyword evidence="4 5" id="KW-0560">Oxidoreductase</keyword>
<dbReference type="InterPro" id="IPR029036">
    <property type="entry name" value="P5CR_dimer"/>
</dbReference>
<dbReference type="PANTHER" id="PTHR11645:SF0">
    <property type="entry name" value="PYRROLINE-5-CARBOXYLATE REDUCTASE 3"/>
    <property type="match status" value="1"/>
</dbReference>
<evidence type="ECO:0000259" key="7">
    <source>
        <dbReference type="Pfam" id="PF03807"/>
    </source>
</evidence>
<evidence type="ECO:0000256" key="2">
    <source>
        <dbReference type="ARBA" id="ARBA00022650"/>
    </source>
</evidence>
<evidence type="ECO:0000256" key="6">
    <source>
        <dbReference type="NCBIfam" id="TIGR00112"/>
    </source>
</evidence>
<organism evidence="9 10">
    <name type="scientific">Flavonifractor hominis</name>
    <dbReference type="NCBI Taxonomy" id="3133178"/>
    <lineage>
        <taxon>Bacteria</taxon>
        <taxon>Bacillati</taxon>
        <taxon>Bacillota</taxon>
        <taxon>Clostridia</taxon>
        <taxon>Eubacteriales</taxon>
        <taxon>Oscillospiraceae</taxon>
        <taxon>Flavonifractor</taxon>
    </lineage>
</organism>
<sequence length="263" mass="27566">MSISWNVGFIGYGNMAQAIAKGLVATGTCAPQQIYACAAHYDKLQQNAALLGIHPEKSAEDVVRHSDCVVLAVKPYLIESVVAPIASLLGDKVVISIASGLYFEDYEALLPAGTHHISTLPNTPIAVQEGTLLCEDKHSLSPEEFQQFTQMFERIALIEVLPAKLVSAADTISGCAPAFTAMYLEALADGAVKHGLPRATAYRLAARMISGTGKLYLESGTHPGAMKDAVCSPGGITIKGVAALEKSGFRGAVIGAIDAIKGL</sequence>
<evidence type="ECO:0000313" key="9">
    <source>
        <dbReference type="EMBL" id="MEQ2454905.1"/>
    </source>
</evidence>
<dbReference type="HAMAP" id="MF_01925">
    <property type="entry name" value="P5C_reductase"/>
    <property type="match status" value="1"/>
</dbReference>
<comment type="subcellular location">
    <subcellularLocation>
        <location evidence="5">Cytoplasm</location>
    </subcellularLocation>
</comment>
<dbReference type="EMBL" id="JBBMFT010000001">
    <property type="protein sequence ID" value="MEQ2454905.1"/>
    <property type="molecule type" value="Genomic_DNA"/>
</dbReference>
<keyword evidence="5" id="KW-0028">Amino-acid biosynthesis</keyword>
<keyword evidence="5" id="KW-0963">Cytoplasm</keyword>
<comment type="pathway">
    <text evidence="5">Amino-acid biosynthesis; L-proline biosynthesis; L-proline from L-glutamate 5-semialdehyde: step 1/1.</text>
</comment>
<comment type="catalytic activity">
    <reaction evidence="5">
        <text>L-proline + NADP(+) = (S)-1-pyrroline-5-carboxylate + NADPH + 2 H(+)</text>
        <dbReference type="Rhea" id="RHEA:14109"/>
        <dbReference type="ChEBI" id="CHEBI:15378"/>
        <dbReference type="ChEBI" id="CHEBI:17388"/>
        <dbReference type="ChEBI" id="CHEBI:57783"/>
        <dbReference type="ChEBI" id="CHEBI:58349"/>
        <dbReference type="ChEBI" id="CHEBI:60039"/>
        <dbReference type="EC" id="1.5.1.2"/>
    </reaction>
</comment>
<dbReference type="NCBIfam" id="TIGR00112">
    <property type="entry name" value="proC"/>
    <property type="match status" value="1"/>
</dbReference>
<protein>
    <recommendedName>
        <fullName evidence="5 6">Pyrroline-5-carboxylate reductase</fullName>
        <shortName evidence="5">P5C reductase</shortName>
        <shortName evidence="5">P5CR</shortName>
        <ecNumber evidence="5 6">1.5.1.2</ecNumber>
    </recommendedName>
    <alternativeName>
        <fullName evidence="5">PCA reductase</fullName>
    </alternativeName>
</protein>
<dbReference type="GO" id="GO:0004735">
    <property type="term" value="F:pyrroline-5-carboxylate reductase activity"/>
    <property type="evidence" value="ECO:0007669"/>
    <property type="project" value="UniProtKB-EC"/>
</dbReference>
<dbReference type="Pfam" id="PF14748">
    <property type="entry name" value="P5CR_dimer"/>
    <property type="match status" value="1"/>
</dbReference>
<dbReference type="SUPFAM" id="SSF48179">
    <property type="entry name" value="6-phosphogluconate dehydrogenase C-terminal domain-like"/>
    <property type="match status" value="1"/>
</dbReference>
<comment type="caution">
    <text evidence="9">The sequence shown here is derived from an EMBL/GenBank/DDBJ whole genome shotgun (WGS) entry which is preliminary data.</text>
</comment>
<keyword evidence="2 5" id="KW-0641">Proline biosynthesis</keyword>
<evidence type="ECO:0000256" key="1">
    <source>
        <dbReference type="ARBA" id="ARBA00005525"/>
    </source>
</evidence>
<gene>
    <name evidence="5 9" type="primary">proC</name>
    <name evidence="9" type="ORF">WMO45_00040</name>
</gene>
<evidence type="ECO:0000313" key="10">
    <source>
        <dbReference type="Proteomes" id="UP001440599"/>
    </source>
</evidence>
<dbReference type="RefSeq" id="WP_349138580.1">
    <property type="nucleotide sequence ID" value="NZ_JBBMFT010000001.1"/>
</dbReference>
<dbReference type="PIRSF" id="PIRSF000193">
    <property type="entry name" value="Pyrrol-5-carb_rd"/>
    <property type="match status" value="1"/>
</dbReference>
<accession>A0ABV1EJZ4</accession>
<dbReference type="PANTHER" id="PTHR11645">
    <property type="entry name" value="PYRROLINE-5-CARBOXYLATE REDUCTASE"/>
    <property type="match status" value="1"/>
</dbReference>
<comment type="similarity">
    <text evidence="1 5">Belongs to the pyrroline-5-carboxylate reductase family.</text>
</comment>
<dbReference type="InterPro" id="IPR028939">
    <property type="entry name" value="P5C_Rdtase_cat_N"/>
</dbReference>
<dbReference type="Proteomes" id="UP001440599">
    <property type="component" value="Unassembled WGS sequence"/>
</dbReference>
<comment type="catalytic activity">
    <reaction evidence="5">
        <text>L-proline + NAD(+) = (S)-1-pyrroline-5-carboxylate + NADH + 2 H(+)</text>
        <dbReference type="Rhea" id="RHEA:14105"/>
        <dbReference type="ChEBI" id="CHEBI:15378"/>
        <dbReference type="ChEBI" id="CHEBI:17388"/>
        <dbReference type="ChEBI" id="CHEBI:57540"/>
        <dbReference type="ChEBI" id="CHEBI:57945"/>
        <dbReference type="ChEBI" id="CHEBI:60039"/>
        <dbReference type="EC" id="1.5.1.2"/>
    </reaction>
</comment>
<dbReference type="Pfam" id="PF03807">
    <property type="entry name" value="F420_oxidored"/>
    <property type="match status" value="1"/>
</dbReference>
<feature type="domain" description="Pyrroline-5-carboxylate reductase dimerisation" evidence="8">
    <location>
        <begin position="165"/>
        <end position="260"/>
    </location>
</feature>
<evidence type="ECO:0000256" key="5">
    <source>
        <dbReference type="HAMAP-Rule" id="MF_01925"/>
    </source>
</evidence>
<reference evidence="9 10" key="1">
    <citation type="submission" date="2024-03" db="EMBL/GenBank/DDBJ databases">
        <title>Human intestinal bacterial collection.</title>
        <authorList>
            <person name="Pauvert C."/>
            <person name="Hitch T.C.A."/>
            <person name="Clavel T."/>
        </authorList>
    </citation>
    <scope>NUCLEOTIDE SEQUENCE [LARGE SCALE GENOMIC DNA]</scope>
    <source>
        <strain evidence="9 10">CLA-AP-H34</strain>
    </source>
</reference>
<feature type="domain" description="Pyrroline-5-carboxylate reductase catalytic N-terminal" evidence="7">
    <location>
        <begin position="7"/>
        <end position="100"/>
    </location>
</feature>
<comment type="function">
    <text evidence="5">Catalyzes the reduction of 1-pyrroline-5-carboxylate (PCA) to L-proline.</text>
</comment>
<dbReference type="InterPro" id="IPR000304">
    <property type="entry name" value="Pyrroline-COOH_reductase"/>
</dbReference>
<name>A0ABV1EJZ4_9FIRM</name>